<protein>
    <recommendedName>
        <fullName evidence="4">Rho-GAP domain-containing protein</fullName>
    </recommendedName>
</protein>
<dbReference type="EMBL" id="DF143448">
    <property type="protein sequence ID" value="GAA53229.1"/>
    <property type="molecule type" value="Genomic_DNA"/>
</dbReference>
<dbReference type="Pfam" id="PF00620">
    <property type="entry name" value="RhoGAP"/>
    <property type="match status" value="1"/>
</dbReference>
<evidence type="ECO:0000256" key="1">
    <source>
        <dbReference type="ARBA" id="ARBA00007549"/>
    </source>
</evidence>
<dbReference type="InterPro" id="IPR059029">
    <property type="entry name" value="FAM13A_dom"/>
</dbReference>
<keyword evidence="6" id="KW-1185">Reference proteome</keyword>
<dbReference type="InterPro" id="IPR008936">
    <property type="entry name" value="Rho_GTPase_activation_prot"/>
</dbReference>
<dbReference type="AlphaFoldDB" id="G7YJU6"/>
<comment type="similarity">
    <text evidence="1">Belongs to the FAM13 family.</text>
</comment>
<dbReference type="PANTHER" id="PTHR15904">
    <property type="entry name" value="FAM13"/>
    <property type="match status" value="1"/>
</dbReference>
<dbReference type="GO" id="GO:0007165">
    <property type="term" value="P:signal transduction"/>
    <property type="evidence" value="ECO:0007669"/>
    <property type="project" value="InterPro"/>
</dbReference>
<evidence type="ECO:0000313" key="5">
    <source>
        <dbReference type="EMBL" id="GAA53229.1"/>
    </source>
</evidence>
<keyword evidence="2" id="KW-0175">Coiled coil</keyword>
<dbReference type="InterPro" id="IPR000198">
    <property type="entry name" value="RhoGAP_dom"/>
</dbReference>
<dbReference type="PANTHER" id="PTHR15904:SF17">
    <property type="entry name" value="RHO-GAP DOMAIN-CONTAINING PROTEIN"/>
    <property type="match status" value="1"/>
</dbReference>
<reference evidence="5" key="1">
    <citation type="journal article" date="2011" name="Genome Biol.">
        <title>The draft genome of the carcinogenic human liver fluke Clonorchis sinensis.</title>
        <authorList>
            <person name="Wang X."/>
            <person name="Chen W."/>
            <person name="Huang Y."/>
            <person name="Sun J."/>
            <person name="Men J."/>
            <person name="Liu H."/>
            <person name="Luo F."/>
            <person name="Guo L."/>
            <person name="Lv X."/>
            <person name="Deng C."/>
            <person name="Zhou C."/>
            <person name="Fan Y."/>
            <person name="Li X."/>
            <person name="Huang L."/>
            <person name="Hu Y."/>
            <person name="Liang C."/>
            <person name="Hu X."/>
            <person name="Xu J."/>
            <person name="Yu X."/>
        </authorList>
    </citation>
    <scope>NUCLEOTIDE SEQUENCE [LARGE SCALE GENOMIC DNA]</scope>
    <source>
        <strain evidence="5">Henan</strain>
    </source>
</reference>
<gene>
    <name evidence="5" type="ORF">CLF_109807</name>
</gene>
<organism evidence="5 6">
    <name type="scientific">Clonorchis sinensis</name>
    <name type="common">Chinese liver fluke</name>
    <dbReference type="NCBI Taxonomy" id="79923"/>
    <lineage>
        <taxon>Eukaryota</taxon>
        <taxon>Metazoa</taxon>
        <taxon>Spiralia</taxon>
        <taxon>Lophotrochozoa</taxon>
        <taxon>Platyhelminthes</taxon>
        <taxon>Trematoda</taxon>
        <taxon>Digenea</taxon>
        <taxon>Opisthorchiida</taxon>
        <taxon>Opisthorchiata</taxon>
        <taxon>Opisthorchiidae</taxon>
        <taxon>Clonorchis</taxon>
    </lineage>
</organism>
<feature type="coiled-coil region" evidence="2">
    <location>
        <begin position="1012"/>
        <end position="1039"/>
    </location>
</feature>
<evidence type="ECO:0000256" key="3">
    <source>
        <dbReference type="SAM" id="MobiDB-lite"/>
    </source>
</evidence>
<dbReference type="PROSITE" id="PS50238">
    <property type="entry name" value="RHOGAP"/>
    <property type="match status" value="1"/>
</dbReference>
<dbReference type="SMART" id="SM00324">
    <property type="entry name" value="RhoGAP"/>
    <property type="match status" value="1"/>
</dbReference>
<dbReference type="InterPro" id="IPR039102">
    <property type="entry name" value="FAM13"/>
</dbReference>
<accession>G7YJU6</accession>
<dbReference type="SUPFAM" id="SSF48350">
    <property type="entry name" value="GTPase activation domain, GAP"/>
    <property type="match status" value="1"/>
</dbReference>
<feature type="domain" description="Rho-GAP" evidence="4">
    <location>
        <begin position="157"/>
        <end position="349"/>
    </location>
</feature>
<evidence type="ECO:0000259" key="4">
    <source>
        <dbReference type="PROSITE" id="PS50238"/>
    </source>
</evidence>
<sequence>MSFGGDSANSFVIHGAKGPEDITRIDAKKDLGIWLSPNLSFSMHLEKSAQKAFAILRMIRRNFSRITRTDFQILYGTYVRPFIEYVNPVVYSGRTKDVILIERVQRAATKMVAGLKSMDYETRLAVLDLFPLEYRRLRGDLILTYALLEQGLANRLFTVDPANTRRGHGDFVPAIVCNICECILQNGLSLQGIFRVNGGVRLIETLKRSLERSGGCSLNITEATELYALAGVLKLFLREIPDGLIPKEHTMQFVQVVTESEQNESVDTIKLEALVQQLPEENAHLLHYLCRFLATVSRNECENKMSVQSLGILFGPCVFRFDFSSQGLRFQSSVNQVMAVLIQYHADIFRQFSAPTEPRVTFPRPELRKSAFVSSSDDETPSSLRANSLSITDSAEKNFYSTLFSDRSGNRYTTERLELLPSIESALLDLPSYVSLSPHPTLLRTSFSKSDCMNWSHHESVSWLPSCPPSDLASVSAVCEQSDTDTDLDAMQTQPVDPLTTVDFVLQTARDSCVADPIIQPPDYKTDLVASSASSPKVELKAYRCGAEMNFPTLSDIPKRESFDVSSPADFYTNPLPNKPTIDPHLVDNPELDILQISRVVCRTFSLPFQKSHKQSYQPHHHTFPHGSKVPLCDLFHERLGRADRMLYSAALPETGMPSSFTPDHSENISFPLASLEKRSKSVCRSTDDVFDSLRNATCLPVDGSSCGIRQRLGLPMSATRCSKSLEDIRYTAPFVSYPKDREWSAPQSTEGRQSPLSIALRATEHTTKQCGYRNVPSVPEKDADKPTDPTMNVDEQEGIVTPSTTNFVSLSSLQSFQELFTAVLEEQRRRCGRPELLSLLTAEQIKQEKIDLQKGLLYFEQLHGRPQNPESKRIMRPFYERYRQVKRLLRAIEKENVMRENMSSDPDRNIHDSVDKIPKLDFVQQDTPILDQVDPAARVQSDSTLDNLCSVVSVHCDTIPRLRVPEHESNPEETKSPTRLSAENTCDFALEPPSGSVCRRSTVNSSVSVAEGDLQSENERLIKRKHELQRELRAFEKSVSSVTGRPPTKAERAPMREKYHEYRILKQNLQLLSERLQPSSLG</sequence>
<dbReference type="CDD" id="cd00159">
    <property type="entry name" value="RhoGAP"/>
    <property type="match status" value="1"/>
</dbReference>
<proteinExistence type="inferred from homology"/>
<feature type="region of interest" description="Disordered" evidence="3">
    <location>
        <begin position="772"/>
        <end position="795"/>
    </location>
</feature>
<reference key="2">
    <citation type="submission" date="2011-10" db="EMBL/GenBank/DDBJ databases">
        <title>The genome and transcriptome sequence of Clonorchis sinensis provide insights into the carcinogenic liver fluke.</title>
        <authorList>
            <person name="Wang X."/>
            <person name="Huang Y."/>
            <person name="Chen W."/>
            <person name="Liu H."/>
            <person name="Guo L."/>
            <person name="Chen Y."/>
            <person name="Luo F."/>
            <person name="Zhou W."/>
            <person name="Sun J."/>
            <person name="Mao Q."/>
            <person name="Liang P."/>
            <person name="Zhou C."/>
            <person name="Tian Y."/>
            <person name="Men J."/>
            <person name="Lv X."/>
            <person name="Huang L."/>
            <person name="Zhou J."/>
            <person name="Hu Y."/>
            <person name="Li R."/>
            <person name="Zhang F."/>
            <person name="Lei H."/>
            <person name="Li X."/>
            <person name="Hu X."/>
            <person name="Liang C."/>
            <person name="Xu J."/>
            <person name="Wu Z."/>
            <person name="Yu X."/>
        </authorList>
    </citation>
    <scope>NUCLEOTIDE SEQUENCE</scope>
    <source>
        <strain>Henan</strain>
    </source>
</reference>
<dbReference type="Gene3D" id="1.10.555.10">
    <property type="entry name" value="Rho GTPase activation protein"/>
    <property type="match status" value="1"/>
</dbReference>
<dbReference type="Proteomes" id="UP000008909">
    <property type="component" value="Unassembled WGS sequence"/>
</dbReference>
<dbReference type="Pfam" id="PF26116">
    <property type="entry name" value="FAM13A"/>
    <property type="match status" value="1"/>
</dbReference>
<name>G7YJU6_CLOSI</name>
<evidence type="ECO:0000313" key="6">
    <source>
        <dbReference type="Proteomes" id="UP000008909"/>
    </source>
</evidence>
<evidence type="ECO:0000256" key="2">
    <source>
        <dbReference type="SAM" id="Coils"/>
    </source>
</evidence>